<comment type="caution">
    <text evidence="5">The sequence shown here is derived from an EMBL/GenBank/DDBJ whole genome shotgun (WGS) entry which is preliminary data.</text>
</comment>
<dbReference type="GO" id="GO:0003747">
    <property type="term" value="F:translation release factor activity"/>
    <property type="evidence" value="ECO:0007669"/>
    <property type="project" value="InterPro"/>
</dbReference>
<reference evidence="5" key="1">
    <citation type="submission" date="2013-08" db="EMBL/GenBank/DDBJ databases">
        <authorList>
            <person name="Mendez C."/>
            <person name="Richter M."/>
            <person name="Ferrer M."/>
            <person name="Sanchez J."/>
        </authorList>
    </citation>
    <scope>NUCLEOTIDE SEQUENCE</scope>
</reference>
<feature type="non-terminal residue" evidence="5">
    <location>
        <position position="143"/>
    </location>
</feature>
<dbReference type="Gene3D" id="3.30.420.60">
    <property type="entry name" value="eRF1 domain 2"/>
    <property type="match status" value="1"/>
</dbReference>
<sequence>MQYLKLYKTSPKNGLAIFCGNISNEQSKPDVELFSMEPPEPIKVNIYRCDSTFLLEPIERMMETTDKYGIVIMDGSDATVGVLAGSQFIVDKKLRSFAHQKVHKGGQSAARYDRAREESIDDYYKAVAEAINDLFIKHEFKLK</sequence>
<gene>
    <name evidence="5" type="ORF">B1A_01146</name>
</gene>
<evidence type="ECO:0000259" key="3">
    <source>
        <dbReference type="Pfam" id="PF03463"/>
    </source>
</evidence>
<organism evidence="5">
    <name type="scientific">mine drainage metagenome</name>
    <dbReference type="NCBI Taxonomy" id="410659"/>
    <lineage>
        <taxon>unclassified sequences</taxon>
        <taxon>metagenomes</taxon>
        <taxon>ecological metagenomes</taxon>
    </lineage>
</organism>
<dbReference type="InterPro" id="IPR042226">
    <property type="entry name" value="eFR1_2_sf"/>
</dbReference>
<accession>T1CF11</accession>
<dbReference type="InterPro" id="IPR005140">
    <property type="entry name" value="eRF1_Pelota-like_N"/>
</dbReference>
<proteinExistence type="inferred from homology"/>
<reference evidence="5" key="2">
    <citation type="journal article" date="2014" name="ISME J.">
        <title>Microbial stratification in low pH oxic and suboxic macroscopic growths along an acid mine drainage.</title>
        <authorList>
            <person name="Mendez-Garcia C."/>
            <person name="Mesa V."/>
            <person name="Sprenger R.R."/>
            <person name="Richter M."/>
            <person name="Diez M.S."/>
            <person name="Solano J."/>
            <person name="Bargiela R."/>
            <person name="Golyshina O.V."/>
            <person name="Manteca A."/>
            <person name="Ramos J.L."/>
            <person name="Gallego J.R."/>
            <person name="Llorente I."/>
            <person name="Martins Dos Santos V.A."/>
            <person name="Jensen O.N."/>
            <person name="Pelaez A.I."/>
            <person name="Sanchez J."/>
            <person name="Ferrer M."/>
        </authorList>
    </citation>
    <scope>NUCLEOTIDE SEQUENCE</scope>
</reference>
<dbReference type="InterPro" id="IPR024049">
    <property type="entry name" value="eRF1_1_sf"/>
</dbReference>
<name>T1CF11_9ZZZZ</name>
<dbReference type="AlphaFoldDB" id="T1CF11"/>
<evidence type="ECO:0000256" key="2">
    <source>
        <dbReference type="ARBA" id="ARBA00022917"/>
    </source>
</evidence>
<dbReference type="Pfam" id="PF03463">
    <property type="entry name" value="eRF1_1"/>
    <property type="match status" value="1"/>
</dbReference>
<keyword evidence="2" id="KW-0648">Protein biosynthesis</keyword>
<dbReference type="SUPFAM" id="SSF53137">
    <property type="entry name" value="Translational machinery components"/>
    <property type="match status" value="1"/>
</dbReference>
<evidence type="ECO:0000256" key="1">
    <source>
        <dbReference type="ARBA" id="ARBA00005326"/>
    </source>
</evidence>
<comment type="similarity">
    <text evidence="1">Belongs to the eukaryotic release factor 1 family.</text>
</comment>
<feature type="domain" description="eRF1" evidence="4">
    <location>
        <begin position="67"/>
        <end position="140"/>
    </location>
</feature>
<dbReference type="InterPro" id="IPR005141">
    <property type="entry name" value="eRF1_2"/>
</dbReference>
<dbReference type="Pfam" id="PF03464">
    <property type="entry name" value="eRF1_2"/>
    <property type="match status" value="1"/>
</dbReference>
<dbReference type="PANTHER" id="PTHR10113">
    <property type="entry name" value="PEPTIDE CHAIN RELEASE FACTOR SUBUNIT 1"/>
    <property type="match status" value="1"/>
</dbReference>
<evidence type="ECO:0000259" key="4">
    <source>
        <dbReference type="Pfam" id="PF03464"/>
    </source>
</evidence>
<protein>
    <submittedName>
        <fullName evidence="5">ERF1 domain 2 protein</fullName>
    </submittedName>
</protein>
<dbReference type="SUPFAM" id="SSF55481">
    <property type="entry name" value="N-terminal domain of eukaryotic peptide chain release factor subunit 1, ERF1"/>
    <property type="match status" value="1"/>
</dbReference>
<feature type="domain" description="eRF1/Pelota-like N-terminal" evidence="3">
    <location>
        <begin position="1"/>
        <end position="62"/>
    </location>
</feature>
<dbReference type="InterPro" id="IPR004403">
    <property type="entry name" value="Peptide_chain-rel_eRF1/aRF1"/>
</dbReference>
<dbReference type="Gene3D" id="3.30.960.10">
    <property type="entry name" value="eRF1 domain 1"/>
    <property type="match status" value="1"/>
</dbReference>
<dbReference type="EMBL" id="AUZX01000871">
    <property type="protein sequence ID" value="EQD80193.1"/>
    <property type="molecule type" value="Genomic_DNA"/>
</dbReference>
<evidence type="ECO:0000313" key="5">
    <source>
        <dbReference type="EMBL" id="EQD80193.1"/>
    </source>
</evidence>